<protein>
    <submittedName>
        <fullName evidence="2">Uncharacterized protein</fullName>
    </submittedName>
</protein>
<accession>A0A645IHY8</accession>
<feature type="region of interest" description="Disordered" evidence="1">
    <location>
        <begin position="1"/>
        <end position="73"/>
    </location>
</feature>
<name>A0A645IHY8_9ZZZZ</name>
<feature type="compositionally biased region" description="Polar residues" evidence="1">
    <location>
        <begin position="37"/>
        <end position="48"/>
    </location>
</feature>
<dbReference type="EMBL" id="VSSQ01114947">
    <property type="protein sequence ID" value="MPN50606.1"/>
    <property type="molecule type" value="Genomic_DNA"/>
</dbReference>
<evidence type="ECO:0000313" key="2">
    <source>
        <dbReference type="EMBL" id="MPN50606.1"/>
    </source>
</evidence>
<evidence type="ECO:0000256" key="1">
    <source>
        <dbReference type="SAM" id="MobiDB-lite"/>
    </source>
</evidence>
<dbReference type="AlphaFoldDB" id="A0A645IHY8"/>
<gene>
    <name evidence="2" type="ORF">SDC9_198237</name>
</gene>
<reference evidence="2" key="1">
    <citation type="submission" date="2019-08" db="EMBL/GenBank/DDBJ databases">
        <authorList>
            <person name="Kucharzyk K."/>
            <person name="Murdoch R.W."/>
            <person name="Higgins S."/>
            <person name="Loffler F."/>
        </authorList>
    </citation>
    <scope>NUCLEOTIDE SEQUENCE</scope>
</reference>
<feature type="compositionally biased region" description="Basic and acidic residues" evidence="1">
    <location>
        <begin position="14"/>
        <end position="35"/>
    </location>
</feature>
<proteinExistence type="predicted"/>
<organism evidence="2">
    <name type="scientific">bioreactor metagenome</name>
    <dbReference type="NCBI Taxonomy" id="1076179"/>
    <lineage>
        <taxon>unclassified sequences</taxon>
        <taxon>metagenomes</taxon>
        <taxon>ecological metagenomes</taxon>
    </lineage>
</organism>
<sequence length="73" mass="8424">MGDDHAAAHQVWRHQADEGDHAGLSHRATGGERHQAHQQQPHSWQVQTEAERAGFAQHQSIERAREQHRHRQD</sequence>
<comment type="caution">
    <text evidence="2">The sequence shown here is derived from an EMBL/GenBank/DDBJ whole genome shotgun (WGS) entry which is preliminary data.</text>
</comment>